<accession>A0A9P5XW73</accession>
<dbReference type="Proteomes" id="UP000807353">
    <property type="component" value="Unassembled WGS sequence"/>
</dbReference>
<keyword evidence="1" id="KW-0812">Transmembrane</keyword>
<protein>
    <submittedName>
        <fullName evidence="2">Uncharacterized protein</fullName>
    </submittedName>
</protein>
<dbReference type="EMBL" id="MU150328">
    <property type="protein sequence ID" value="KAF9458867.1"/>
    <property type="molecule type" value="Genomic_DNA"/>
</dbReference>
<reference evidence="2" key="1">
    <citation type="submission" date="2020-11" db="EMBL/GenBank/DDBJ databases">
        <authorList>
            <consortium name="DOE Joint Genome Institute"/>
            <person name="Ahrendt S."/>
            <person name="Riley R."/>
            <person name="Andreopoulos W."/>
            <person name="Labutti K."/>
            <person name="Pangilinan J."/>
            <person name="Ruiz-Duenas F.J."/>
            <person name="Barrasa J.M."/>
            <person name="Sanchez-Garcia M."/>
            <person name="Camarero S."/>
            <person name="Miyauchi S."/>
            <person name="Serrano A."/>
            <person name="Linde D."/>
            <person name="Babiker R."/>
            <person name="Drula E."/>
            <person name="Ayuso-Fernandez I."/>
            <person name="Pacheco R."/>
            <person name="Padilla G."/>
            <person name="Ferreira P."/>
            <person name="Barriuso J."/>
            <person name="Kellner H."/>
            <person name="Castanera R."/>
            <person name="Alfaro M."/>
            <person name="Ramirez L."/>
            <person name="Pisabarro A.G."/>
            <person name="Kuo A."/>
            <person name="Tritt A."/>
            <person name="Lipzen A."/>
            <person name="He G."/>
            <person name="Yan M."/>
            <person name="Ng V."/>
            <person name="Cullen D."/>
            <person name="Martin F."/>
            <person name="Rosso M.-N."/>
            <person name="Henrissat B."/>
            <person name="Hibbett D."/>
            <person name="Martinez A.T."/>
            <person name="Grigoriev I.V."/>
        </authorList>
    </citation>
    <scope>NUCLEOTIDE SEQUENCE</scope>
    <source>
        <strain evidence="2">CBS 247.69</strain>
    </source>
</reference>
<keyword evidence="3" id="KW-1185">Reference proteome</keyword>
<evidence type="ECO:0000313" key="3">
    <source>
        <dbReference type="Proteomes" id="UP000807353"/>
    </source>
</evidence>
<evidence type="ECO:0000256" key="1">
    <source>
        <dbReference type="SAM" id="Phobius"/>
    </source>
</evidence>
<sequence>SKTVLDFMHNIFHVGLICHFFTTVIFKSYMLSSVRGINSPKQRFETIINAIRWPSHITRPPKNLGKNQSLKKADEWRHILPIAPIILWWAWKDDNNDIPLGEPMIPPNAKSVPDHSRNYHGIYSTILKLCAGVRILALRTISMAQAHIGQDFILQYCRDLKKLRIHTTINHHLARHYLKFIKLFGPVYGWWLFAFERFNGMLEKVKHNGHDGGRMELTLMRSWVMTHLIFEYLLALPEDDNNLEKGYIDMIIRTEARENRGGMMSDLAVY</sequence>
<keyword evidence="1" id="KW-1133">Transmembrane helix</keyword>
<dbReference type="OrthoDB" id="3248986at2759"/>
<dbReference type="PANTHER" id="PTHR46579">
    <property type="entry name" value="F5/8 TYPE C DOMAIN-CONTAINING PROTEIN-RELATED"/>
    <property type="match status" value="1"/>
</dbReference>
<evidence type="ECO:0000313" key="2">
    <source>
        <dbReference type="EMBL" id="KAF9458867.1"/>
    </source>
</evidence>
<gene>
    <name evidence="2" type="ORF">BDZ94DRAFT_1330629</name>
</gene>
<proteinExistence type="predicted"/>
<feature type="transmembrane region" description="Helical" evidence="1">
    <location>
        <begin position="12"/>
        <end position="31"/>
    </location>
</feature>
<feature type="non-terminal residue" evidence="2">
    <location>
        <position position="1"/>
    </location>
</feature>
<organism evidence="2 3">
    <name type="scientific">Collybia nuda</name>
    <dbReference type="NCBI Taxonomy" id="64659"/>
    <lineage>
        <taxon>Eukaryota</taxon>
        <taxon>Fungi</taxon>
        <taxon>Dikarya</taxon>
        <taxon>Basidiomycota</taxon>
        <taxon>Agaricomycotina</taxon>
        <taxon>Agaricomycetes</taxon>
        <taxon>Agaricomycetidae</taxon>
        <taxon>Agaricales</taxon>
        <taxon>Tricholomatineae</taxon>
        <taxon>Clitocybaceae</taxon>
        <taxon>Collybia</taxon>
    </lineage>
</organism>
<comment type="caution">
    <text evidence="2">The sequence shown here is derived from an EMBL/GenBank/DDBJ whole genome shotgun (WGS) entry which is preliminary data.</text>
</comment>
<dbReference type="AlphaFoldDB" id="A0A9P5XW73"/>
<keyword evidence="1" id="KW-0472">Membrane</keyword>
<name>A0A9P5XW73_9AGAR</name>
<dbReference type="PANTHER" id="PTHR46579:SF1">
    <property type="entry name" value="F5_8 TYPE C DOMAIN-CONTAINING PROTEIN"/>
    <property type="match status" value="1"/>
</dbReference>